<evidence type="ECO:0000256" key="9">
    <source>
        <dbReference type="ARBA" id="ARBA00022946"/>
    </source>
</evidence>
<evidence type="ECO:0000256" key="10">
    <source>
        <dbReference type="ARBA" id="ARBA00022990"/>
    </source>
</evidence>
<comment type="caution">
    <text evidence="19">The sequence shown here is derived from an EMBL/GenBank/DDBJ whole genome shotgun (WGS) entry which is preliminary data.</text>
</comment>
<keyword evidence="11" id="KW-0496">Mitochondrion</keyword>
<evidence type="ECO:0000256" key="3">
    <source>
        <dbReference type="ARBA" id="ARBA00011245"/>
    </source>
</evidence>
<evidence type="ECO:0000256" key="12">
    <source>
        <dbReference type="ARBA" id="ARBA00023146"/>
    </source>
</evidence>
<dbReference type="AlphaFoldDB" id="A0A1D2NFF1"/>
<evidence type="ECO:0000256" key="14">
    <source>
        <dbReference type="ARBA" id="ARBA00049255"/>
    </source>
</evidence>
<dbReference type="GO" id="GO:0005759">
    <property type="term" value="C:mitochondrial matrix"/>
    <property type="evidence" value="ECO:0007669"/>
    <property type="project" value="UniProtKB-SubCell"/>
</dbReference>
<dbReference type="GO" id="GO:0006432">
    <property type="term" value="P:phenylalanyl-tRNA aminoacylation"/>
    <property type="evidence" value="ECO:0007669"/>
    <property type="project" value="InterPro"/>
</dbReference>
<reference evidence="19 20" key="1">
    <citation type="journal article" date="2016" name="Genome Biol. Evol.">
        <title>Gene Family Evolution Reflects Adaptation to Soil Environmental Stressors in the Genome of the Collembolan Orchesella cincta.</title>
        <authorList>
            <person name="Faddeeva-Vakhrusheva A."/>
            <person name="Derks M.F."/>
            <person name="Anvar S.Y."/>
            <person name="Agamennone V."/>
            <person name="Suring W."/>
            <person name="Smit S."/>
            <person name="van Straalen N.M."/>
            <person name="Roelofs D."/>
        </authorList>
    </citation>
    <scope>NUCLEOTIDE SEQUENCE [LARGE SCALE GENOMIC DNA]</scope>
    <source>
        <tissue evidence="19">Mixed pool</tissue>
    </source>
</reference>
<dbReference type="Gene3D" id="3.30.70.380">
    <property type="entry name" value="Ferrodoxin-fold anticodon-binding domain"/>
    <property type="match status" value="1"/>
</dbReference>
<evidence type="ECO:0000313" key="19">
    <source>
        <dbReference type="EMBL" id="ODN03979.1"/>
    </source>
</evidence>
<keyword evidence="8" id="KW-0648">Protein biosynthesis</keyword>
<dbReference type="SMART" id="SM00896">
    <property type="entry name" value="FDX-ACB"/>
    <property type="match status" value="1"/>
</dbReference>
<evidence type="ECO:0000256" key="2">
    <source>
        <dbReference type="ARBA" id="ARBA00008226"/>
    </source>
</evidence>
<protein>
    <recommendedName>
        <fullName evidence="16">Phenylalanine--tRNA ligase, mitochondrial</fullName>
        <ecNumber evidence="4">6.1.1.20</ecNumber>
    </recommendedName>
    <alternativeName>
        <fullName evidence="13">Phenylalanyl-tRNA synthetase</fullName>
    </alternativeName>
</protein>
<dbReference type="PROSITE" id="PS50862">
    <property type="entry name" value="AA_TRNA_LIGASE_II"/>
    <property type="match status" value="1"/>
</dbReference>
<evidence type="ECO:0000256" key="13">
    <source>
        <dbReference type="ARBA" id="ARBA00031194"/>
    </source>
</evidence>
<evidence type="ECO:0000256" key="15">
    <source>
        <dbReference type="ARBA" id="ARBA00060211"/>
    </source>
</evidence>
<keyword evidence="20" id="KW-1185">Reference proteome</keyword>
<keyword evidence="7" id="KW-0067">ATP-binding</keyword>
<evidence type="ECO:0000256" key="1">
    <source>
        <dbReference type="ARBA" id="ARBA00004305"/>
    </source>
</evidence>
<comment type="similarity">
    <text evidence="2">Belongs to the class-II aminoacyl-tRNA synthetase family.</text>
</comment>
<evidence type="ECO:0000256" key="16">
    <source>
        <dbReference type="ARBA" id="ARBA00073229"/>
    </source>
</evidence>
<keyword evidence="6" id="KW-0547">Nucleotide-binding</keyword>
<dbReference type="Pfam" id="PF01409">
    <property type="entry name" value="tRNA-synt_2d"/>
    <property type="match status" value="2"/>
</dbReference>
<sequence length="474" mass="54747">MASCACAPLSVTGMIQRSLLMSKGFRPQLMINASKYLQLSPHVFHHRNYSQSAQPAENVNGDVNYADTPSATILDGKSYPKDEWSNVNQKILSYTSRKLHLQKYNPLCHIKRRIVDFMYKEFPSRTRSPLFSVFEDLSPTVSIEQNFDSLLIPKDHPSRKKSDCYYLNKNHLLRAHTSAHQVELMRSGLNNFLVVGDVYRRDEIDKSHFPTFHQLEAVRLCGLHDVFRDENIARELKIFETGKVARSPEKQESHTVDAVMMMTNALQTTLIKLVHHLFGKDVETRWVETFFPFTHPSWELEVKYNGEWLEVLGCGIMEQSILQNAGAGDKIGWAFGLGLERLAMKLYQIPDIRLFWSVDTGVVHQFKVDDPYAPIIYKPVSQYPPCKNDISFWLPENSTFSSADFYDLVRSIGGELVEQVSFVDEFYHKKKQRWSHCYRIVYRDMSKTLTQEEANIIHSAIEQAAVKNLRVDIR</sequence>
<dbReference type="GO" id="GO:0005524">
    <property type="term" value="F:ATP binding"/>
    <property type="evidence" value="ECO:0007669"/>
    <property type="project" value="UniProtKB-KW"/>
</dbReference>
<dbReference type="SUPFAM" id="SSF54991">
    <property type="entry name" value="Anticodon-binding domain of PheRS"/>
    <property type="match status" value="1"/>
</dbReference>
<dbReference type="NCBIfam" id="TIGR00469">
    <property type="entry name" value="pheS_mito"/>
    <property type="match status" value="1"/>
</dbReference>
<dbReference type="SUPFAM" id="SSF55681">
    <property type="entry name" value="Class II aaRS and biotin synthetases"/>
    <property type="match status" value="1"/>
</dbReference>
<comment type="subcellular location">
    <subcellularLocation>
        <location evidence="1">Mitochondrion matrix</location>
    </subcellularLocation>
</comment>
<evidence type="ECO:0000256" key="8">
    <source>
        <dbReference type="ARBA" id="ARBA00022917"/>
    </source>
</evidence>
<dbReference type="Pfam" id="PF03147">
    <property type="entry name" value="FDX-ACB"/>
    <property type="match status" value="1"/>
</dbReference>
<dbReference type="OMA" id="PISHYPQ"/>
<evidence type="ECO:0000256" key="4">
    <source>
        <dbReference type="ARBA" id="ARBA00012814"/>
    </source>
</evidence>
<keyword evidence="10" id="KW-0007">Acetylation</keyword>
<dbReference type="EC" id="6.1.1.20" evidence="4"/>
<comment type="subunit">
    <text evidence="3">Monomer.</text>
</comment>
<dbReference type="InterPro" id="IPR006195">
    <property type="entry name" value="aa-tRNA-synth_II"/>
</dbReference>
<dbReference type="EMBL" id="LJIJ01000058">
    <property type="protein sequence ID" value="ODN03979.1"/>
    <property type="molecule type" value="Genomic_DNA"/>
</dbReference>
<evidence type="ECO:0000256" key="11">
    <source>
        <dbReference type="ARBA" id="ARBA00023128"/>
    </source>
</evidence>
<dbReference type="InterPro" id="IPR005121">
    <property type="entry name" value="Fdx_antiC-bd"/>
</dbReference>
<dbReference type="STRING" id="48709.A0A1D2NFF1"/>
<dbReference type="PROSITE" id="PS51447">
    <property type="entry name" value="FDX_ACB"/>
    <property type="match status" value="1"/>
</dbReference>
<accession>A0A1D2NFF1</accession>
<proteinExistence type="inferred from homology"/>
<dbReference type="Gene3D" id="3.30.930.10">
    <property type="entry name" value="Bira Bifunctional Protein, Domain 2"/>
    <property type="match status" value="1"/>
</dbReference>
<comment type="catalytic activity">
    <reaction evidence="14">
        <text>tRNA(Phe) + L-phenylalanine + ATP = L-phenylalanyl-tRNA(Phe) + AMP + diphosphate + H(+)</text>
        <dbReference type="Rhea" id="RHEA:19413"/>
        <dbReference type="Rhea" id="RHEA-COMP:9668"/>
        <dbReference type="Rhea" id="RHEA-COMP:9699"/>
        <dbReference type="ChEBI" id="CHEBI:15378"/>
        <dbReference type="ChEBI" id="CHEBI:30616"/>
        <dbReference type="ChEBI" id="CHEBI:33019"/>
        <dbReference type="ChEBI" id="CHEBI:58095"/>
        <dbReference type="ChEBI" id="CHEBI:78442"/>
        <dbReference type="ChEBI" id="CHEBI:78531"/>
        <dbReference type="ChEBI" id="CHEBI:456215"/>
        <dbReference type="EC" id="6.1.1.20"/>
    </reaction>
</comment>
<evidence type="ECO:0000256" key="7">
    <source>
        <dbReference type="ARBA" id="ARBA00022840"/>
    </source>
</evidence>
<dbReference type="GO" id="GO:0004826">
    <property type="term" value="F:phenylalanine-tRNA ligase activity"/>
    <property type="evidence" value="ECO:0007669"/>
    <property type="project" value="UniProtKB-EC"/>
</dbReference>
<evidence type="ECO:0000256" key="6">
    <source>
        <dbReference type="ARBA" id="ARBA00022741"/>
    </source>
</evidence>
<comment type="function">
    <text evidence="15">Is responsible for the charging of tRNA(Phe) with phenylalanine in mitochondrial translation. To a lesser extent, also catalyzes direct attachment of m-Tyr (an oxidized version of Phe) to tRNA(Phe), thereby opening the way for delivery of the misacylated tRNA to the ribosome and incorporation of ROS-damaged amino acid into proteins.</text>
</comment>
<dbReference type="FunFam" id="3.30.930.10:FF:000041">
    <property type="entry name" value="Phenylalanyl-tRNA synthetase 2, mitochondrial"/>
    <property type="match status" value="1"/>
</dbReference>
<evidence type="ECO:0000259" key="17">
    <source>
        <dbReference type="PROSITE" id="PS50862"/>
    </source>
</evidence>
<dbReference type="InterPro" id="IPR036690">
    <property type="entry name" value="Fdx_antiC-bd_sf"/>
</dbReference>
<keyword evidence="12" id="KW-0030">Aminoacyl-tRNA synthetase</keyword>
<organism evidence="19 20">
    <name type="scientific">Orchesella cincta</name>
    <name type="common">Springtail</name>
    <name type="synonym">Podura cincta</name>
    <dbReference type="NCBI Taxonomy" id="48709"/>
    <lineage>
        <taxon>Eukaryota</taxon>
        <taxon>Metazoa</taxon>
        <taxon>Ecdysozoa</taxon>
        <taxon>Arthropoda</taxon>
        <taxon>Hexapoda</taxon>
        <taxon>Collembola</taxon>
        <taxon>Entomobryomorpha</taxon>
        <taxon>Entomobryoidea</taxon>
        <taxon>Orchesellidae</taxon>
        <taxon>Orchesellinae</taxon>
        <taxon>Orchesella</taxon>
    </lineage>
</organism>
<dbReference type="Proteomes" id="UP000094527">
    <property type="component" value="Unassembled WGS sequence"/>
</dbReference>
<keyword evidence="9" id="KW-0809">Transit peptide</keyword>
<dbReference type="GO" id="GO:0000049">
    <property type="term" value="F:tRNA binding"/>
    <property type="evidence" value="ECO:0007669"/>
    <property type="project" value="InterPro"/>
</dbReference>
<dbReference type="CDD" id="cd00496">
    <property type="entry name" value="PheRS_alpha_core"/>
    <property type="match status" value="1"/>
</dbReference>
<dbReference type="PANTHER" id="PTHR11538:SF41">
    <property type="entry name" value="PHENYLALANINE--TRNA LIGASE, MITOCHONDRIAL"/>
    <property type="match status" value="1"/>
</dbReference>
<gene>
    <name evidence="19" type="ORF">Ocin01_02725</name>
</gene>
<dbReference type="InterPro" id="IPR004530">
    <property type="entry name" value="Phe-tRNA-synth_IIc_mito"/>
</dbReference>
<evidence type="ECO:0000313" key="20">
    <source>
        <dbReference type="Proteomes" id="UP000094527"/>
    </source>
</evidence>
<dbReference type="OrthoDB" id="4457at2759"/>
<dbReference type="PANTHER" id="PTHR11538">
    <property type="entry name" value="PHENYLALANYL-TRNA SYNTHETASE"/>
    <property type="match status" value="1"/>
</dbReference>
<feature type="domain" description="FDX-ACB" evidence="18">
    <location>
        <begin position="381"/>
        <end position="474"/>
    </location>
</feature>
<dbReference type="InterPro" id="IPR045864">
    <property type="entry name" value="aa-tRNA-synth_II/BPL/LPL"/>
</dbReference>
<feature type="domain" description="Aminoacyl-transfer RNA synthetases class-II family profile" evidence="17">
    <location>
        <begin position="196"/>
        <end position="371"/>
    </location>
</feature>
<evidence type="ECO:0000256" key="5">
    <source>
        <dbReference type="ARBA" id="ARBA00022598"/>
    </source>
</evidence>
<evidence type="ECO:0000259" key="18">
    <source>
        <dbReference type="PROSITE" id="PS51447"/>
    </source>
</evidence>
<name>A0A1D2NFF1_ORCCI</name>
<keyword evidence="5 19" id="KW-0436">Ligase</keyword>
<dbReference type="InterPro" id="IPR002319">
    <property type="entry name" value="Phenylalanyl-tRNA_Synthase"/>
</dbReference>
<dbReference type="FunFam" id="3.30.70.380:FF:000002">
    <property type="entry name" value="phenylalanine--tRNA ligase, mitochondrial"/>
    <property type="match status" value="1"/>
</dbReference>